<sequence>MYMISSDEVPRTRYRIDRLPNGAYQWRLTAQNGRVVAVSATSFAEFDACRDAFAGTRAEAEHLTVAVLHSTVRGGGWVWGARGSQGQLRAVSSRAYERHSTCRAAFERFQVLLSEFDPDSIV</sequence>
<dbReference type="EMBL" id="BMMS01000004">
    <property type="protein sequence ID" value="GGO83196.1"/>
    <property type="molecule type" value="Genomic_DNA"/>
</dbReference>
<keyword evidence="2" id="KW-1185">Reference proteome</keyword>
<gene>
    <name evidence="1" type="ORF">GCM10012280_11590</name>
</gene>
<dbReference type="SUPFAM" id="SSF160113">
    <property type="entry name" value="YegP-like"/>
    <property type="match status" value="1"/>
</dbReference>
<comment type="caution">
    <text evidence="1">The sequence shown here is derived from an EMBL/GenBank/DDBJ whole genome shotgun (WGS) entry which is preliminary data.</text>
</comment>
<protein>
    <recommendedName>
        <fullName evidence="3">DUF1508 domain-containing protein</fullName>
    </recommendedName>
</protein>
<dbReference type="InterPro" id="IPR036913">
    <property type="entry name" value="YegP-like_sf"/>
</dbReference>
<dbReference type="AlphaFoldDB" id="A0A917ZHQ5"/>
<dbReference type="Gene3D" id="2.30.29.80">
    <property type="match status" value="1"/>
</dbReference>
<accession>A0A917ZHQ5</accession>
<organism evidence="1 2">
    <name type="scientific">Wenjunlia tyrosinilytica</name>
    <dbReference type="NCBI Taxonomy" id="1544741"/>
    <lineage>
        <taxon>Bacteria</taxon>
        <taxon>Bacillati</taxon>
        <taxon>Actinomycetota</taxon>
        <taxon>Actinomycetes</taxon>
        <taxon>Kitasatosporales</taxon>
        <taxon>Streptomycetaceae</taxon>
        <taxon>Wenjunlia</taxon>
    </lineage>
</organism>
<proteinExistence type="predicted"/>
<dbReference type="Proteomes" id="UP000641932">
    <property type="component" value="Unassembled WGS sequence"/>
</dbReference>
<evidence type="ECO:0000313" key="2">
    <source>
        <dbReference type="Proteomes" id="UP000641932"/>
    </source>
</evidence>
<reference evidence="1" key="1">
    <citation type="journal article" date="2014" name="Int. J. Syst. Evol. Microbiol.">
        <title>Complete genome sequence of Corynebacterium casei LMG S-19264T (=DSM 44701T), isolated from a smear-ripened cheese.</title>
        <authorList>
            <consortium name="US DOE Joint Genome Institute (JGI-PGF)"/>
            <person name="Walter F."/>
            <person name="Albersmeier A."/>
            <person name="Kalinowski J."/>
            <person name="Ruckert C."/>
        </authorList>
    </citation>
    <scope>NUCLEOTIDE SEQUENCE</scope>
    <source>
        <strain evidence="1">CGMCC 4.7201</strain>
    </source>
</reference>
<name>A0A917ZHQ5_9ACTN</name>
<evidence type="ECO:0000313" key="1">
    <source>
        <dbReference type="EMBL" id="GGO83196.1"/>
    </source>
</evidence>
<reference evidence="1" key="2">
    <citation type="submission" date="2020-09" db="EMBL/GenBank/DDBJ databases">
        <authorList>
            <person name="Sun Q."/>
            <person name="Zhou Y."/>
        </authorList>
    </citation>
    <scope>NUCLEOTIDE SEQUENCE</scope>
    <source>
        <strain evidence="1">CGMCC 4.7201</strain>
    </source>
</reference>
<evidence type="ECO:0008006" key="3">
    <source>
        <dbReference type="Google" id="ProtNLM"/>
    </source>
</evidence>